<feature type="compositionally biased region" description="Basic residues" evidence="1">
    <location>
        <begin position="280"/>
        <end position="295"/>
    </location>
</feature>
<keyword evidence="2" id="KW-1133">Transmembrane helix</keyword>
<protein>
    <submittedName>
        <fullName evidence="3">Transmembrane protein</fullName>
    </submittedName>
</protein>
<dbReference type="EMBL" id="MG203876">
    <property type="protein sequence ID" value="AYM47518.1"/>
    <property type="molecule type" value="Viral_cRNA"/>
</dbReference>
<evidence type="ECO:0000256" key="1">
    <source>
        <dbReference type="SAM" id="MobiDB-lite"/>
    </source>
</evidence>
<proteinExistence type="predicted"/>
<gene>
    <name evidence="3" type="primary">TM</name>
</gene>
<feature type="region of interest" description="Disordered" evidence="1">
    <location>
        <begin position="269"/>
        <end position="339"/>
    </location>
</feature>
<keyword evidence="2" id="KW-0472">Membrane</keyword>
<evidence type="ECO:0000256" key="2">
    <source>
        <dbReference type="SAM" id="Phobius"/>
    </source>
</evidence>
<reference evidence="3" key="1">
    <citation type="submission" date="2017-10" db="EMBL/GenBank/DDBJ databases">
        <title>Whole Genome Sequence of Bat paramyxovirus highlights the Rodentia origin of Morbilli- and Morbilli-Related viruses.</title>
        <authorList>
            <person name="Pascalis H."/>
            <person name="Melade J."/>
            <person name="Piorkowski G."/>
            <person name="Turpin M."/>
            <person name="Temmam S."/>
            <person name="Ghawar W."/>
            <person name="Goodman S.M."/>
            <person name="Mavingui P."/>
            <person name="de Lamballerie X.N."/>
            <person name="Dellagi K."/>
        </authorList>
    </citation>
    <scope>NUCLEOTIDE SEQUENCE</scope>
    <source>
        <strain evidence="3">Bat-PV-16723</strain>
    </source>
</reference>
<evidence type="ECO:0000313" key="3">
    <source>
        <dbReference type="EMBL" id="AYM47518.1"/>
    </source>
</evidence>
<keyword evidence="2 3" id="KW-0812">Transmembrane</keyword>
<feature type="transmembrane region" description="Helical" evidence="2">
    <location>
        <begin position="25"/>
        <end position="47"/>
    </location>
</feature>
<sequence>MDYYRGSDDGEFLPRKKGGCKIIGCIFKTLYDLALFAVIILMLFWIIDTNDRMTKVEKILVKNNELMNHIHDYILLDLKPRSIVMDRILSYQLPTAIVKAFEVSHTDLRETLEGVVVDLAKLTEVYRALLGFDENWDLESNAQRLKCSWSPITIAGERVLGTEGLAEYEIRANQSIEHIKSLYGDFDNVKANIQQLFDQILIYFANEPHINGTEIQGDYYYNMTMKNLTHIFEDHESRTVIKFMNLIKRNVKYKNKIIDQMVQKAIQHNVSKKFDQSHLRNNKKNRQSKRRKNRTPRSSLELQEDTNHRKRSSRIVESPDIDAANPTVKKPNQHFRSDSSEELDLQALTREAHDIPAKKIKLSWKDIKDLTNENSLMFRSIKPRFDPLYTHPDLNQTVVLERLRTIYRLLSLNTTNLHDKSFYDILLQERPRTIKDKVKKKLDRMKRFIFIPNLAAYRLPLYDHQPSKKKIDQASTSKTRLSLSTPSPGLYPELKNRLEELSAQTMSLLRGSKSQELDQPLFDHCYVGKIPGYKLIYCPQGDCFKK</sequence>
<name>A0A5K6W999_9MONO</name>
<accession>A0A5K6W999</accession>
<organism evidence="3">
    <name type="scientific">Bat paramyxovirus</name>
    <dbReference type="NCBI Taxonomy" id="1300978"/>
    <lineage>
        <taxon>Viruses</taxon>
        <taxon>Riboviria</taxon>
        <taxon>Orthornavirae</taxon>
        <taxon>Negarnaviricota</taxon>
        <taxon>Haploviricotina</taxon>
        <taxon>Monjiviricetes</taxon>
        <taxon>Mononegavirales</taxon>
        <taxon>Paramyxoviridae</taxon>
        <taxon>Orthoparamyxovirinae</taxon>
        <taxon>Parajeilongvirus</taxon>
        <taxon>Parajeilongvirus hainanense</taxon>
        <taxon>Jeilongvirus murinae</taxon>
    </lineage>
</organism>